<protein>
    <submittedName>
        <fullName evidence="2">Zinc-dependent peptidase</fullName>
    </submittedName>
</protein>
<evidence type="ECO:0000256" key="1">
    <source>
        <dbReference type="SAM" id="Phobius"/>
    </source>
</evidence>
<dbReference type="SUPFAM" id="SSF55486">
    <property type="entry name" value="Metalloproteases ('zincins'), catalytic domain"/>
    <property type="match status" value="1"/>
</dbReference>
<dbReference type="Pfam" id="PF06167">
    <property type="entry name" value="Peptidase_M90"/>
    <property type="match status" value="1"/>
</dbReference>
<dbReference type="GO" id="GO:0005829">
    <property type="term" value="C:cytosol"/>
    <property type="evidence" value="ECO:0007669"/>
    <property type="project" value="TreeGrafter"/>
</dbReference>
<dbReference type="InterPro" id="IPR042252">
    <property type="entry name" value="MtfA_N"/>
</dbReference>
<dbReference type="InterPro" id="IPR024079">
    <property type="entry name" value="MetalloPept_cat_dom_sf"/>
</dbReference>
<accession>A0A4U6D4M2</accession>
<dbReference type="OrthoDB" id="9786424at2"/>
<name>A0A4U6D4M2_9BACT</name>
<dbReference type="Proteomes" id="UP000304900">
    <property type="component" value="Unassembled WGS sequence"/>
</dbReference>
<evidence type="ECO:0000313" key="2">
    <source>
        <dbReference type="EMBL" id="TKT90938.1"/>
    </source>
</evidence>
<dbReference type="AlphaFoldDB" id="A0A4U6D4M2"/>
<dbReference type="GO" id="GO:0008237">
    <property type="term" value="F:metallopeptidase activity"/>
    <property type="evidence" value="ECO:0007669"/>
    <property type="project" value="InterPro"/>
</dbReference>
<sequence>MSTTITTAQDLKNYYQNLFRSARVRAIGWELGVMILFGLLAYFSHKTVLYLAGFLVVGIIAIFHRRYHNKSYKRLAVFKTPFPAAWRQILEKHSVFFKNLDGQKQTLFEKRVQLFLIGKRVEGIDTEIDDEIRVLVAASSIIPTFAFPAFDYPDLNEVLVYPASFSEKFEIGAHKHDENIEGMVGNRYMNHSLLLSKPALLSGFNGRKGENNVGIHEFVHLLDREDGDTDGVPERLADNAYALPWLHLIKKEMQNIRSGESDINPYAITNNAEFLAVVSEYFFNNPEEFQRKHPELYEILSKFYHIEPAF</sequence>
<keyword evidence="1" id="KW-1133">Transmembrane helix</keyword>
<dbReference type="Gene3D" id="1.10.472.150">
    <property type="entry name" value="Glucose-regulated metallo-peptidase M90, N-terminal domain"/>
    <property type="match status" value="1"/>
</dbReference>
<keyword evidence="1" id="KW-0812">Transmembrane</keyword>
<comment type="caution">
    <text evidence="2">The sequence shown here is derived from an EMBL/GenBank/DDBJ whole genome shotgun (WGS) entry which is preliminary data.</text>
</comment>
<organism evidence="2 3">
    <name type="scientific">Dyadobacter frigoris</name>
    <dbReference type="NCBI Taxonomy" id="2576211"/>
    <lineage>
        <taxon>Bacteria</taxon>
        <taxon>Pseudomonadati</taxon>
        <taxon>Bacteroidota</taxon>
        <taxon>Cytophagia</taxon>
        <taxon>Cytophagales</taxon>
        <taxon>Spirosomataceae</taxon>
        <taxon>Dyadobacter</taxon>
    </lineage>
</organism>
<gene>
    <name evidence="2" type="ORF">FDK13_18405</name>
</gene>
<evidence type="ECO:0000313" key="3">
    <source>
        <dbReference type="Proteomes" id="UP000304900"/>
    </source>
</evidence>
<dbReference type="Gene3D" id="3.40.390.10">
    <property type="entry name" value="Collagenase (Catalytic Domain)"/>
    <property type="match status" value="1"/>
</dbReference>
<feature type="transmembrane region" description="Helical" evidence="1">
    <location>
        <begin position="22"/>
        <end position="42"/>
    </location>
</feature>
<reference evidence="2 3" key="1">
    <citation type="submission" date="2019-05" db="EMBL/GenBank/DDBJ databases">
        <title>Dyadobacter AR-3-8 sp. nov., isolated from arctic soil.</title>
        <authorList>
            <person name="Chaudhary D.K."/>
        </authorList>
    </citation>
    <scope>NUCLEOTIDE SEQUENCE [LARGE SCALE GENOMIC DNA]</scope>
    <source>
        <strain evidence="2 3">AR-3-8</strain>
    </source>
</reference>
<dbReference type="GO" id="GO:0004177">
    <property type="term" value="F:aminopeptidase activity"/>
    <property type="evidence" value="ECO:0007669"/>
    <property type="project" value="TreeGrafter"/>
</dbReference>
<dbReference type="PANTHER" id="PTHR30164">
    <property type="entry name" value="MTFA PEPTIDASE"/>
    <property type="match status" value="1"/>
</dbReference>
<proteinExistence type="predicted"/>
<keyword evidence="3" id="KW-1185">Reference proteome</keyword>
<feature type="transmembrane region" description="Helical" evidence="1">
    <location>
        <begin position="48"/>
        <end position="64"/>
    </location>
</feature>
<dbReference type="PANTHER" id="PTHR30164:SF2">
    <property type="entry name" value="PROTEIN MTFA"/>
    <property type="match status" value="1"/>
</dbReference>
<dbReference type="InterPro" id="IPR010384">
    <property type="entry name" value="MtfA_fam"/>
</dbReference>
<dbReference type="CDD" id="cd20169">
    <property type="entry name" value="Peptidase_M90_mtfA"/>
    <property type="match status" value="1"/>
</dbReference>
<dbReference type="RefSeq" id="WP_137341480.1">
    <property type="nucleotide sequence ID" value="NZ_SZVO01000008.1"/>
</dbReference>
<keyword evidence="1" id="KW-0472">Membrane</keyword>
<dbReference type="EMBL" id="SZVO01000008">
    <property type="protein sequence ID" value="TKT90938.1"/>
    <property type="molecule type" value="Genomic_DNA"/>
</dbReference>